<reference evidence="1 2" key="1">
    <citation type="journal article" date="2013" name="J. Microbiol.">
        <title>Lysinibacillus chungkukjangi sp. nov., isolated from Chungkukjang, Korean fermented soybean food.</title>
        <authorList>
            <person name="Kim S.J."/>
            <person name="Jang Y.H."/>
            <person name="Hamada M."/>
            <person name="Ahn J.H."/>
            <person name="Weon H.Y."/>
            <person name="Suzuki K."/>
            <person name="Whang K.S."/>
            <person name="Kwon S.W."/>
        </authorList>
    </citation>
    <scope>NUCLEOTIDE SEQUENCE [LARGE SCALE GENOMIC DNA]</scope>
    <source>
        <strain evidence="1 2">MCCC 1A12701</strain>
    </source>
</reference>
<dbReference type="AlphaFoldDB" id="A0A3N9UAJ7"/>
<organism evidence="1 2">
    <name type="scientific">Lysinibacillus composti</name>
    <dbReference type="NCBI Taxonomy" id="720633"/>
    <lineage>
        <taxon>Bacteria</taxon>
        <taxon>Bacillati</taxon>
        <taxon>Bacillota</taxon>
        <taxon>Bacilli</taxon>
        <taxon>Bacillales</taxon>
        <taxon>Bacillaceae</taxon>
        <taxon>Lysinibacillus</taxon>
    </lineage>
</organism>
<dbReference type="OrthoDB" id="2041058at2"/>
<accession>A0A3N9UAJ7</accession>
<gene>
    <name evidence="1" type="ORF">EBB45_16440</name>
</gene>
<evidence type="ECO:0000313" key="1">
    <source>
        <dbReference type="EMBL" id="RQW73461.1"/>
    </source>
</evidence>
<name>A0A3N9UAJ7_9BACI</name>
<dbReference type="EMBL" id="RRCT01000020">
    <property type="protein sequence ID" value="RQW73461.1"/>
    <property type="molecule type" value="Genomic_DNA"/>
</dbReference>
<proteinExistence type="predicted"/>
<evidence type="ECO:0000313" key="2">
    <source>
        <dbReference type="Proteomes" id="UP000274033"/>
    </source>
</evidence>
<protein>
    <submittedName>
        <fullName evidence="1">Uncharacterized protein</fullName>
    </submittedName>
</protein>
<keyword evidence="2" id="KW-1185">Reference proteome</keyword>
<dbReference type="Proteomes" id="UP000274033">
    <property type="component" value="Unassembled WGS sequence"/>
</dbReference>
<sequence>MYITIGEREFCFYKMELEMIETNIQNIFAKFDKKTIQDLIQHKRYESLKSVVEKHYKHLLNLPVGKGLLHLKNEGDSFYKEFLNKYGDRNFSQFIVKGNEALLNQNGIYTIDVDDEMVFVGICSSSFKLRFNQHIGNLSPKSCYKDGTATHCHINSQITEKIHHAKINFKICPLKESDDVRKVKNAIIKRFEPIWNLRASNDEFLSYN</sequence>
<dbReference type="RefSeq" id="WP_124766435.1">
    <property type="nucleotide sequence ID" value="NZ_JAFBDY010000019.1"/>
</dbReference>
<comment type="caution">
    <text evidence="1">The sequence shown here is derived from an EMBL/GenBank/DDBJ whole genome shotgun (WGS) entry which is preliminary data.</text>
</comment>